<accession>A0A0E9WK71</accession>
<evidence type="ECO:0000313" key="1">
    <source>
        <dbReference type="EMBL" id="JAH90732.1"/>
    </source>
</evidence>
<dbReference type="EMBL" id="GBXM01017845">
    <property type="protein sequence ID" value="JAH90732.1"/>
    <property type="molecule type" value="Transcribed_RNA"/>
</dbReference>
<sequence length="58" mass="6498">MGSHCTGPGKGARQPCLYLLKWLLFGHEVIGKNAPSWPGFSGQAKIDFCIHWRKVERS</sequence>
<protein>
    <submittedName>
        <fullName evidence="1">Uncharacterized protein</fullName>
    </submittedName>
</protein>
<proteinExistence type="predicted"/>
<dbReference type="AlphaFoldDB" id="A0A0E9WK71"/>
<organism evidence="1">
    <name type="scientific">Anguilla anguilla</name>
    <name type="common">European freshwater eel</name>
    <name type="synonym">Muraena anguilla</name>
    <dbReference type="NCBI Taxonomy" id="7936"/>
    <lineage>
        <taxon>Eukaryota</taxon>
        <taxon>Metazoa</taxon>
        <taxon>Chordata</taxon>
        <taxon>Craniata</taxon>
        <taxon>Vertebrata</taxon>
        <taxon>Euteleostomi</taxon>
        <taxon>Actinopterygii</taxon>
        <taxon>Neopterygii</taxon>
        <taxon>Teleostei</taxon>
        <taxon>Anguilliformes</taxon>
        <taxon>Anguillidae</taxon>
        <taxon>Anguilla</taxon>
    </lineage>
</organism>
<reference evidence="1" key="2">
    <citation type="journal article" date="2015" name="Fish Shellfish Immunol.">
        <title>Early steps in the European eel (Anguilla anguilla)-Vibrio vulnificus interaction in the gills: Role of the RtxA13 toxin.</title>
        <authorList>
            <person name="Callol A."/>
            <person name="Pajuelo D."/>
            <person name="Ebbesson L."/>
            <person name="Teles M."/>
            <person name="MacKenzie S."/>
            <person name="Amaro C."/>
        </authorList>
    </citation>
    <scope>NUCLEOTIDE SEQUENCE</scope>
</reference>
<reference evidence="1" key="1">
    <citation type="submission" date="2014-11" db="EMBL/GenBank/DDBJ databases">
        <authorList>
            <person name="Amaro Gonzalez C."/>
        </authorList>
    </citation>
    <scope>NUCLEOTIDE SEQUENCE</scope>
</reference>
<name>A0A0E9WK71_ANGAN</name>